<evidence type="ECO:0000313" key="1">
    <source>
        <dbReference type="EMBL" id="KAF1958824.1"/>
    </source>
</evidence>
<dbReference type="AlphaFoldDB" id="A0A6A5U2F1"/>
<gene>
    <name evidence="1" type="ORF">CC80DRAFT_364175</name>
</gene>
<feature type="non-terminal residue" evidence="1">
    <location>
        <position position="133"/>
    </location>
</feature>
<accession>A0A6A5U2F1</accession>
<keyword evidence="2" id="KW-1185">Reference proteome</keyword>
<organism evidence="1 2">
    <name type="scientific">Byssothecium circinans</name>
    <dbReference type="NCBI Taxonomy" id="147558"/>
    <lineage>
        <taxon>Eukaryota</taxon>
        <taxon>Fungi</taxon>
        <taxon>Dikarya</taxon>
        <taxon>Ascomycota</taxon>
        <taxon>Pezizomycotina</taxon>
        <taxon>Dothideomycetes</taxon>
        <taxon>Pleosporomycetidae</taxon>
        <taxon>Pleosporales</taxon>
        <taxon>Massarineae</taxon>
        <taxon>Massarinaceae</taxon>
        <taxon>Byssothecium</taxon>
    </lineage>
</organism>
<protein>
    <submittedName>
        <fullName evidence="1">Uncharacterized protein</fullName>
    </submittedName>
</protein>
<name>A0A6A5U2F1_9PLEO</name>
<dbReference type="EMBL" id="ML976986">
    <property type="protein sequence ID" value="KAF1958824.1"/>
    <property type="molecule type" value="Genomic_DNA"/>
</dbReference>
<proteinExistence type="predicted"/>
<sequence>MSWNFAVHQINKSFDQIAVWYKDFMQRTETSFQALHERIKYLEQRQAQLDDEQLERVLRKILAEKFGDPRAGLADGMRNGTFVLNRPGDALAPKPVSIDAAELAVDVDSMPSKGYRETFKMLQSGLRSFPDLD</sequence>
<dbReference type="OrthoDB" id="3735750at2759"/>
<evidence type="ECO:0000313" key="2">
    <source>
        <dbReference type="Proteomes" id="UP000800035"/>
    </source>
</evidence>
<dbReference type="Proteomes" id="UP000800035">
    <property type="component" value="Unassembled WGS sequence"/>
</dbReference>
<reference evidence="1" key="1">
    <citation type="journal article" date="2020" name="Stud. Mycol.">
        <title>101 Dothideomycetes genomes: a test case for predicting lifestyles and emergence of pathogens.</title>
        <authorList>
            <person name="Haridas S."/>
            <person name="Albert R."/>
            <person name="Binder M."/>
            <person name="Bloem J."/>
            <person name="Labutti K."/>
            <person name="Salamov A."/>
            <person name="Andreopoulos B."/>
            <person name="Baker S."/>
            <person name="Barry K."/>
            <person name="Bills G."/>
            <person name="Bluhm B."/>
            <person name="Cannon C."/>
            <person name="Castanera R."/>
            <person name="Culley D."/>
            <person name="Daum C."/>
            <person name="Ezra D."/>
            <person name="Gonzalez J."/>
            <person name="Henrissat B."/>
            <person name="Kuo A."/>
            <person name="Liang C."/>
            <person name="Lipzen A."/>
            <person name="Lutzoni F."/>
            <person name="Magnuson J."/>
            <person name="Mondo S."/>
            <person name="Nolan M."/>
            <person name="Ohm R."/>
            <person name="Pangilinan J."/>
            <person name="Park H.-J."/>
            <person name="Ramirez L."/>
            <person name="Alfaro M."/>
            <person name="Sun H."/>
            <person name="Tritt A."/>
            <person name="Yoshinaga Y."/>
            <person name="Zwiers L.-H."/>
            <person name="Turgeon B."/>
            <person name="Goodwin S."/>
            <person name="Spatafora J."/>
            <person name="Crous P."/>
            <person name="Grigoriev I."/>
        </authorList>
    </citation>
    <scope>NUCLEOTIDE SEQUENCE</scope>
    <source>
        <strain evidence="1">CBS 675.92</strain>
    </source>
</reference>